<evidence type="ECO:0000313" key="2">
    <source>
        <dbReference type="EMBL" id="MDO5976101.1"/>
    </source>
</evidence>
<keyword evidence="3" id="KW-1185">Reference proteome</keyword>
<dbReference type="Proteomes" id="UP001176806">
    <property type="component" value="Unassembled WGS sequence"/>
</dbReference>
<organism evidence="2 3">
    <name type="scientific">Flavivirga jejuensis</name>
    <dbReference type="NCBI Taxonomy" id="870487"/>
    <lineage>
        <taxon>Bacteria</taxon>
        <taxon>Pseudomonadati</taxon>
        <taxon>Bacteroidota</taxon>
        <taxon>Flavobacteriia</taxon>
        <taxon>Flavobacteriales</taxon>
        <taxon>Flavobacteriaceae</taxon>
        <taxon>Flavivirga</taxon>
    </lineage>
</organism>
<dbReference type="InterPro" id="IPR005625">
    <property type="entry name" value="PepSY-ass_TM"/>
</dbReference>
<sequence length="571" mass="65058">MATINIGCVLDKKSMDILDHFFIHNNTVYNCNLHIKAIMKQNKRDYNVFFNVHTVSGIVISVGLFVIFFAGAFALFMDEINQWQHNETKNIVFTPKIDYDRILEITKKEGFDLKGRESITINYNRSNANYISVNSSPIKIQKDTKQAFNAKDSLAKAKIYLKIDPKTYNVIARKRVVQGNLGSFLYYLHYFKQIPLIGRYIAGLVSLFFAVAIFSGIIIHWKKIISNFFTFRIKNSIKNLWTDAHAALGVLGIPFQLMYAITGVYFGLLSLLYLPSFFIVFDGDFDKTTELILPPKTAIVEVQQTNPKIQINTLIDNTLADVNKNDLNRVFVEIKKFEEPDASMSVDLLHNGANKFAASTRSLFRLSDGEKIYQKLLYDDYYNATSKTIRKLHYAEYGGYVTKIIYFILSIITCFVIISGVLIWLEARANKKFISKAKFNTNVGAIYMGVCMGLYPSIALLFCLVKVFSSSTKGEFGILSNVFFLFWLVLIIYAFLKKSIHKITKHFLLLAGIFGILIPILNGIQSGSWFCKAIQNTSTFFIDVCWLITGIITLLISFKMKPLKKAITKLQ</sequence>
<evidence type="ECO:0000313" key="3">
    <source>
        <dbReference type="Proteomes" id="UP001176806"/>
    </source>
</evidence>
<comment type="caution">
    <text evidence="2">The sequence shown here is derived from an EMBL/GenBank/DDBJ whole genome shotgun (WGS) entry which is preliminary data.</text>
</comment>
<keyword evidence="1" id="KW-1133">Transmembrane helix</keyword>
<name>A0ABT8WSG9_9FLAO</name>
<feature type="transmembrane region" description="Helical" evidence="1">
    <location>
        <begin position="476"/>
        <end position="496"/>
    </location>
</feature>
<gene>
    <name evidence="2" type="ORF">Q4Q40_18025</name>
</gene>
<feature type="transmembrane region" description="Helical" evidence="1">
    <location>
        <begin position="508"/>
        <end position="528"/>
    </location>
</feature>
<accession>A0ABT8WSG9</accession>
<keyword evidence="1" id="KW-0472">Membrane</keyword>
<dbReference type="PANTHER" id="PTHR34219">
    <property type="entry name" value="IRON-REGULATED INNER MEMBRANE PROTEIN-RELATED"/>
    <property type="match status" value="1"/>
</dbReference>
<keyword evidence="1" id="KW-0812">Transmembrane</keyword>
<feature type="transmembrane region" description="Helical" evidence="1">
    <location>
        <begin position="48"/>
        <end position="76"/>
    </location>
</feature>
<dbReference type="EMBL" id="JAUOEL010000007">
    <property type="protein sequence ID" value="MDO5976101.1"/>
    <property type="molecule type" value="Genomic_DNA"/>
</dbReference>
<feature type="transmembrane region" description="Helical" evidence="1">
    <location>
        <begin position="404"/>
        <end position="425"/>
    </location>
</feature>
<feature type="transmembrane region" description="Helical" evidence="1">
    <location>
        <begin position="446"/>
        <end position="470"/>
    </location>
</feature>
<protein>
    <submittedName>
        <fullName evidence="2">PepSY-associated TM helix domain-containing protein</fullName>
    </submittedName>
</protein>
<dbReference type="PANTHER" id="PTHR34219:SF4">
    <property type="entry name" value="PEPSY DOMAIN-CONTAINING PROTEIN"/>
    <property type="match status" value="1"/>
</dbReference>
<feature type="transmembrane region" description="Helical" evidence="1">
    <location>
        <begin position="540"/>
        <end position="558"/>
    </location>
</feature>
<proteinExistence type="predicted"/>
<reference evidence="2" key="1">
    <citation type="submission" date="2023-07" db="EMBL/GenBank/DDBJ databases">
        <title>Two novel species in the genus Flavivirga.</title>
        <authorList>
            <person name="Kwon K."/>
        </authorList>
    </citation>
    <scope>NUCLEOTIDE SEQUENCE</scope>
    <source>
        <strain evidence="2">KACC 14158</strain>
    </source>
</reference>
<feature type="transmembrane region" description="Helical" evidence="1">
    <location>
        <begin position="197"/>
        <end position="219"/>
    </location>
</feature>
<evidence type="ECO:0000256" key="1">
    <source>
        <dbReference type="SAM" id="Phobius"/>
    </source>
</evidence>
<dbReference type="Pfam" id="PF03929">
    <property type="entry name" value="PepSY_TM"/>
    <property type="match status" value="1"/>
</dbReference>